<gene>
    <name evidence="2" type="ORF">V8G58_07965</name>
</gene>
<evidence type="ECO:0000313" key="3">
    <source>
        <dbReference type="Proteomes" id="UP001610100"/>
    </source>
</evidence>
<name>A0ABW7MYX9_9FLAO</name>
<dbReference type="CDD" id="cd00761">
    <property type="entry name" value="Glyco_tranf_GTA_type"/>
    <property type="match status" value="1"/>
</dbReference>
<dbReference type="InterPro" id="IPR029044">
    <property type="entry name" value="Nucleotide-diphossugar_trans"/>
</dbReference>
<keyword evidence="2" id="KW-0328">Glycosyltransferase</keyword>
<dbReference type="GO" id="GO:0016757">
    <property type="term" value="F:glycosyltransferase activity"/>
    <property type="evidence" value="ECO:0007669"/>
    <property type="project" value="UniProtKB-KW"/>
</dbReference>
<dbReference type="SUPFAM" id="SSF53448">
    <property type="entry name" value="Nucleotide-diphospho-sugar transferases"/>
    <property type="match status" value="1"/>
</dbReference>
<dbReference type="EMBL" id="JBAWKB010000002">
    <property type="protein sequence ID" value="MFH6771869.1"/>
    <property type="molecule type" value="Genomic_DNA"/>
</dbReference>
<reference evidence="2 3" key="1">
    <citation type="submission" date="2024-02" db="EMBL/GenBank/DDBJ databases">
        <title>A Gaetbulibacter species isolated from tidal flats and genomic insights of their niches.</title>
        <authorList>
            <person name="Ye Y."/>
        </authorList>
    </citation>
    <scope>NUCLEOTIDE SEQUENCE [LARGE SCALE GENOMIC DNA]</scope>
    <source>
        <strain evidence="2 3">KYW382</strain>
    </source>
</reference>
<comment type="caution">
    <text evidence="2">The sequence shown here is derived from an EMBL/GenBank/DDBJ whole genome shotgun (WGS) entry which is preliminary data.</text>
</comment>
<keyword evidence="2" id="KW-0808">Transferase</keyword>
<feature type="domain" description="Glycosyltransferase 2-like" evidence="1">
    <location>
        <begin position="8"/>
        <end position="138"/>
    </location>
</feature>
<dbReference type="Pfam" id="PF00535">
    <property type="entry name" value="Glycos_transf_2"/>
    <property type="match status" value="1"/>
</dbReference>
<dbReference type="Gene3D" id="3.90.550.10">
    <property type="entry name" value="Spore Coat Polysaccharide Biosynthesis Protein SpsA, Chain A"/>
    <property type="match status" value="1"/>
</dbReference>
<dbReference type="RefSeq" id="WP_344741080.1">
    <property type="nucleotide sequence ID" value="NZ_BAABAY010000002.1"/>
</dbReference>
<dbReference type="PANTHER" id="PTHR43685:SF2">
    <property type="entry name" value="GLYCOSYLTRANSFERASE 2-LIKE DOMAIN-CONTAINING PROTEIN"/>
    <property type="match status" value="1"/>
</dbReference>
<sequence>MIKKPFFSVIISVFNKQQYIEKTIWSVINQSFDDFEIIIVNDGSTDNSLELIEKFEDPRISHFTIKNQGPSHARNYGIKKARAEFVALLDGDDLWHPMHLYTIFQLIKKFPNAGAYSSGYNIQVFGKHIKKTKLNGIPENYIGLVKNYFDHNLYDSVINSSVAVIPKFVFDDIGFFNETVKSGEDTLLWIKIALKYPFAINTIVTATIIKNNQGLSQSNHYKDRLLIFDTFKKEEKVNKSLKKYLDLNRFALVLLMKRNNEIKSAKTLISEMNMKNLNKKQKLILHLSPKFLRSLYTLKQFLEEKRLFLYLYR</sequence>
<accession>A0ABW7MYX9</accession>
<organism evidence="2 3">
    <name type="scientific">Gaetbulibacter aestuarii</name>
    <dbReference type="NCBI Taxonomy" id="1502358"/>
    <lineage>
        <taxon>Bacteria</taxon>
        <taxon>Pseudomonadati</taxon>
        <taxon>Bacteroidota</taxon>
        <taxon>Flavobacteriia</taxon>
        <taxon>Flavobacteriales</taxon>
        <taxon>Flavobacteriaceae</taxon>
        <taxon>Gaetbulibacter</taxon>
    </lineage>
</organism>
<dbReference type="InterPro" id="IPR050834">
    <property type="entry name" value="Glycosyltransf_2"/>
</dbReference>
<dbReference type="InterPro" id="IPR001173">
    <property type="entry name" value="Glyco_trans_2-like"/>
</dbReference>
<dbReference type="Proteomes" id="UP001610100">
    <property type="component" value="Unassembled WGS sequence"/>
</dbReference>
<evidence type="ECO:0000259" key="1">
    <source>
        <dbReference type="Pfam" id="PF00535"/>
    </source>
</evidence>
<proteinExistence type="predicted"/>
<dbReference type="EC" id="2.4.-.-" evidence="2"/>
<keyword evidence="3" id="KW-1185">Reference proteome</keyword>
<protein>
    <submittedName>
        <fullName evidence="2">Glycosyltransferase family 2 protein</fullName>
        <ecNumber evidence="2">2.4.-.-</ecNumber>
    </submittedName>
</protein>
<dbReference type="PANTHER" id="PTHR43685">
    <property type="entry name" value="GLYCOSYLTRANSFERASE"/>
    <property type="match status" value="1"/>
</dbReference>
<evidence type="ECO:0000313" key="2">
    <source>
        <dbReference type="EMBL" id="MFH6771869.1"/>
    </source>
</evidence>